<organism evidence="2 3">
    <name type="scientific">Crassostrea virginica</name>
    <name type="common">Eastern oyster</name>
    <dbReference type="NCBI Taxonomy" id="6565"/>
    <lineage>
        <taxon>Eukaryota</taxon>
        <taxon>Metazoa</taxon>
        <taxon>Spiralia</taxon>
        <taxon>Lophotrochozoa</taxon>
        <taxon>Mollusca</taxon>
        <taxon>Bivalvia</taxon>
        <taxon>Autobranchia</taxon>
        <taxon>Pteriomorphia</taxon>
        <taxon>Ostreida</taxon>
        <taxon>Ostreoidea</taxon>
        <taxon>Ostreidae</taxon>
        <taxon>Crassostrea</taxon>
    </lineage>
</organism>
<gene>
    <name evidence="3" type="primary">LOC111106196</name>
</gene>
<feature type="compositionally biased region" description="Basic and acidic residues" evidence="1">
    <location>
        <begin position="1"/>
        <end position="14"/>
    </location>
</feature>
<evidence type="ECO:0000313" key="3">
    <source>
        <dbReference type="RefSeq" id="XP_022296466.1"/>
    </source>
</evidence>
<accession>A0A8B8AZC4</accession>
<dbReference type="GeneID" id="111106196"/>
<evidence type="ECO:0000256" key="1">
    <source>
        <dbReference type="SAM" id="MobiDB-lite"/>
    </source>
</evidence>
<dbReference type="AlphaFoldDB" id="A0A8B8AZC4"/>
<dbReference type="RefSeq" id="XP_022296466.1">
    <property type="nucleotide sequence ID" value="XM_022440758.1"/>
</dbReference>
<feature type="region of interest" description="Disordered" evidence="1">
    <location>
        <begin position="1"/>
        <end position="28"/>
    </location>
</feature>
<sequence>MNVPERSKPKDTESIARMSSDDENDTGIYNTLSLRSNYYEEPVGRKKSLVVHQTMKPTLKTMDESFSKNCKKSLDLEKNMAKDENQCEYIDDNASTSSLETEKVLFVSNLNENQTESSEECTNVYNLANFIEPSNSELPPRRTFLKDLTSKFSSLKKY</sequence>
<evidence type="ECO:0000313" key="2">
    <source>
        <dbReference type="Proteomes" id="UP000694844"/>
    </source>
</evidence>
<dbReference type="KEGG" id="cvn:111106196"/>
<protein>
    <submittedName>
        <fullName evidence="3">Uncharacterized protein LOC111106196</fullName>
    </submittedName>
</protein>
<proteinExistence type="predicted"/>
<dbReference type="Proteomes" id="UP000694844">
    <property type="component" value="Chromosome 8"/>
</dbReference>
<reference evidence="3" key="1">
    <citation type="submission" date="2025-08" db="UniProtKB">
        <authorList>
            <consortium name="RefSeq"/>
        </authorList>
    </citation>
    <scope>IDENTIFICATION</scope>
    <source>
        <tissue evidence="3">Whole sample</tissue>
    </source>
</reference>
<name>A0A8B8AZC4_CRAVI</name>
<keyword evidence="2" id="KW-1185">Reference proteome</keyword>